<dbReference type="RefSeq" id="WP_208213577.1">
    <property type="nucleotide sequence ID" value="NZ_CP074404.1"/>
</dbReference>
<dbReference type="InterPro" id="IPR036412">
    <property type="entry name" value="HAD-like_sf"/>
</dbReference>
<dbReference type="NCBIfam" id="TIGR01656">
    <property type="entry name" value="Histidinol-ppas"/>
    <property type="match status" value="1"/>
</dbReference>
<dbReference type="InterPro" id="IPR029044">
    <property type="entry name" value="Nucleotide-diphossugar_trans"/>
</dbReference>
<protein>
    <recommendedName>
        <fullName evidence="7">D,D-heptose 1,7-bisphosphate phosphatase</fullName>
    </recommendedName>
</protein>
<organism evidence="9 10">
    <name type="scientific">Cellulomonas fengjieae</name>
    <dbReference type="NCBI Taxonomy" id="2819978"/>
    <lineage>
        <taxon>Bacteria</taxon>
        <taxon>Bacillati</taxon>
        <taxon>Actinomycetota</taxon>
        <taxon>Actinomycetes</taxon>
        <taxon>Micrococcales</taxon>
        <taxon>Cellulomonadaceae</taxon>
        <taxon>Cellulomonas</taxon>
    </lineage>
</organism>
<dbReference type="Gene3D" id="3.40.50.1000">
    <property type="entry name" value="HAD superfamily/HAD-like"/>
    <property type="match status" value="1"/>
</dbReference>
<name>A0ABS3SJ42_9CELL</name>
<dbReference type="PANTHER" id="PTHR42891:SF1">
    <property type="entry name" value="D-GLYCERO-BETA-D-MANNO-HEPTOSE-1,7-BISPHOSPHATE 7-PHOSPHATASE"/>
    <property type="match status" value="1"/>
</dbReference>
<dbReference type="InterPro" id="IPR001173">
    <property type="entry name" value="Glyco_trans_2-like"/>
</dbReference>
<evidence type="ECO:0000256" key="2">
    <source>
        <dbReference type="ARBA" id="ARBA00005628"/>
    </source>
</evidence>
<dbReference type="PANTHER" id="PTHR42891">
    <property type="entry name" value="D-GLYCERO-BETA-D-MANNO-HEPTOSE-1,7-BISPHOSPHATE 7-PHOSPHATASE"/>
    <property type="match status" value="1"/>
</dbReference>
<evidence type="ECO:0000256" key="5">
    <source>
        <dbReference type="ARBA" id="ARBA00022801"/>
    </source>
</evidence>
<dbReference type="NCBIfam" id="TIGR01662">
    <property type="entry name" value="HAD-SF-IIIA"/>
    <property type="match status" value="1"/>
</dbReference>
<comment type="similarity">
    <text evidence="2">Belongs to the GmhB family.</text>
</comment>
<comment type="subcellular location">
    <subcellularLocation>
        <location evidence="1">Cytoplasm</location>
    </subcellularLocation>
</comment>
<keyword evidence="6" id="KW-0119">Carbohydrate metabolism</keyword>
<evidence type="ECO:0000313" key="10">
    <source>
        <dbReference type="Proteomes" id="UP000678317"/>
    </source>
</evidence>
<sequence>MNPGPSWSVVVPTVGRPSLDALLAGLVGQDWSAAEPGPSSVVVCDDRPLSSTVPLVLPDLPWPSRVVRTGGRGPAAARNAGWRTTADPWVAFLDDDVLLPPGWARAFLDDLRAAGPDVAGTQARLRVPLPTDRRPTDWERSTAGLEHALWATADMAFRRSALRAVQGFDERFPRAYREDADLALRLRQAGWRLEHGSRTTHHPVRPADDRVSVRVQAGAADDALMRALHGRRWRELAGTGRGRFPWHVVTVGTAVAAVGAASLGRRGPATAAAAAWLLLTGDFARRRIGPGPRLGEPDGAAEWRRMAWTSAVIPFAAVRHRITGTIAHRQAMPWRPVARAVLFDRDGTLIHDVPYNGDPARVDPVPGADETLGALRGSSVAVGLVTNQSGVARGLLSRAQVDAVNGRVAELLGPFDTVQVCPHGPASACPCRKPAAGMVLRAAHELGLAPWECAVVGDIGADIDAARAAGARAVLVPTAATRPEEVRSAELVAADLREAVSMLVPDLERPR</sequence>
<dbReference type="EMBL" id="JAGFBM010000008">
    <property type="protein sequence ID" value="MBO3085768.1"/>
    <property type="molecule type" value="Genomic_DNA"/>
</dbReference>
<dbReference type="SUPFAM" id="SSF56784">
    <property type="entry name" value="HAD-like"/>
    <property type="match status" value="1"/>
</dbReference>
<keyword evidence="4" id="KW-0479">Metal-binding</keyword>
<dbReference type="Proteomes" id="UP000678317">
    <property type="component" value="Unassembled WGS sequence"/>
</dbReference>
<dbReference type="Pfam" id="PF00535">
    <property type="entry name" value="Glycos_transf_2"/>
    <property type="match status" value="1"/>
</dbReference>
<evidence type="ECO:0000256" key="4">
    <source>
        <dbReference type="ARBA" id="ARBA00022723"/>
    </source>
</evidence>
<proteinExistence type="inferred from homology"/>
<dbReference type="InterPro" id="IPR006543">
    <property type="entry name" value="Histidinol-phos"/>
</dbReference>
<dbReference type="GO" id="GO:0016787">
    <property type="term" value="F:hydrolase activity"/>
    <property type="evidence" value="ECO:0007669"/>
    <property type="project" value="UniProtKB-KW"/>
</dbReference>
<keyword evidence="3" id="KW-0963">Cytoplasm</keyword>
<dbReference type="Pfam" id="PF13242">
    <property type="entry name" value="Hydrolase_like"/>
    <property type="match status" value="1"/>
</dbReference>
<evidence type="ECO:0000256" key="3">
    <source>
        <dbReference type="ARBA" id="ARBA00022490"/>
    </source>
</evidence>
<evidence type="ECO:0000259" key="8">
    <source>
        <dbReference type="Pfam" id="PF00535"/>
    </source>
</evidence>
<comment type="caution">
    <text evidence="9">The sequence shown here is derived from an EMBL/GenBank/DDBJ whole genome shotgun (WGS) entry which is preliminary data.</text>
</comment>
<dbReference type="SUPFAM" id="SSF53448">
    <property type="entry name" value="Nucleotide-diphospho-sugar transferases"/>
    <property type="match status" value="1"/>
</dbReference>
<keyword evidence="5 9" id="KW-0378">Hydrolase</keyword>
<dbReference type="InterPro" id="IPR006549">
    <property type="entry name" value="HAD-SF_hydro_IIIA"/>
</dbReference>
<evidence type="ECO:0000313" key="9">
    <source>
        <dbReference type="EMBL" id="MBO3085768.1"/>
    </source>
</evidence>
<evidence type="ECO:0000256" key="7">
    <source>
        <dbReference type="ARBA" id="ARBA00031828"/>
    </source>
</evidence>
<evidence type="ECO:0000256" key="6">
    <source>
        <dbReference type="ARBA" id="ARBA00023277"/>
    </source>
</evidence>
<keyword evidence="10" id="KW-1185">Reference proteome</keyword>
<dbReference type="InterPro" id="IPR023214">
    <property type="entry name" value="HAD_sf"/>
</dbReference>
<dbReference type="InterPro" id="IPR004446">
    <property type="entry name" value="Heptose_bisP_phosphatase"/>
</dbReference>
<accession>A0ABS3SJ42</accession>
<evidence type="ECO:0000256" key="1">
    <source>
        <dbReference type="ARBA" id="ARBA00004496"/>
    </source>
</evidence>
<dbReference type="Gene3D" id="3.90.550.10">
    <property type="entry name" value="Spore Coat Polysaccharide Biosynthesis Protein SpsA, Chain A"/>
    <property type="match status" value="1"/>
</dbReference>
<feature type="domain" description="Glycosyltransferase 2-like" evidence="8">
    <location>
        <begin position="8"/>
        <end position="137"/>
    </location>
</feature>
<gene>
    <name evidence="9" type="ORF">J4035_14075</name>
</gene>
<reference evidence="9 10" key="1">
    <citation type="submission" date="2021-03" db="EMBL/GenBank/DDBJ databases">
        <title>novel species in genus Cellulomonas.</title>
        <authorList>
            <person name="Zhang G."/>
        </authorList>
    </citation>
    <scope>NUCLEOTIDE SEQUENCE [LARGE SCALE GENOMIC DNA]</scope>
    <source>
        <strain evidence="10">zg-ZUI188</strain>
    </source>
</reference>